<dbReference type="EMBL" id="PDDX01000001">
    <property type="protein sequence ID" value="PHI28228.1"/>
    <property type="molecule type" value="Genomic_DNA"/>
</dbReference>
<dbReference type="Gene3D" id="3.40.50.850">
    <property type="entry name" value="Isochorismatase-like"/>
    <property type="match status" value="1"/>
</dbReference>
<dbReference type="Proteomes" id="UP000224974">
    <property type="component" value="Unassembled WGS sequence"/>
</dbReference>
<dbReference type="STRING" id="1111728.GCA_000427805_02741"/>
<dbReference type="Pfam" id="PF00857">
    <property type="entry name" value="Isochorismatase"/>
    <property type="match status" value="1"/>
</dbReference>
<comment type="caution">
    <text evidence="3">The sequence shown here is derived from an EMBL/GenBank/DDBJ whole genome shotgun (WGS) entry which is preliminary data.</text>
</comment>
<dbReference type="PANTHER" id="PTHR43540:SF6">
    <property type="entry name" value="ISOCHORISMATASE-LIKE DOMAIN-CONTAINING PROTEIN"/>
    <property type="match status" value="1"/>
</dbReference>
<keyword evidence="4" id="KW-1185">Reference proteome</keyword>
<dbReference type="InterPro" id="IPR036380">
    <property type="entry name" value="Isochorismatase-like_sf"/>
</dbReference>
<dbReference type="CDD" id="cd01014">
    <property type="entry name" value="nicotinamidase_related"/>
    <property type="match status" value="1"/>
</dbReference>
<accession>A0A2C6DD63</accession>
<dbReference type="AlphaFoldDB" id="A0A2C6DD63"/>
<protein>
    <submittedName>
        <fullName evidence="3">Cysteine hydrolase</fullName>
    </submittedName>
</protein>
<gene>
    <name evidence="3" type="ORF">CRN84_02160</name>
</gene>
<dbReference type="InterPro" id="IPR050272">
    <property type="entry name" value="Isochorismatase-like_hydrls"/>
</dbReference>
<dbReference type="SUPFAM" id="SSF52499">
    <property type="entry name" value="Isochorismatase-like hydrolases"/>
    <property type="match status" value="1"/>
</dbReference>
<feature type="domain" description="Isochorismatase-like" evidence="2">
    <location>
        <begin position="8"/>
        <end position="153"/>
    </location>
</feature>
<dbReference type="GO" id="GO:0016787">
    <property type="term" value="F:hydrolase activity"/>
    <property type="evidence" value="ECO:0007669"/>
    <property type="project" value="UniProtKB-KW"/>
</dbReference>
<proteinExistence type="predicted"/>
<sequence>MPISPKRALIVIDVQNEYFIGSLPIEYPPTERSLSNILLAMDTASASGIPVVIVQNSAPEESPIFAKGSDGWALHPLVASRSCQHYVEKMLPSAFSATDLMEWLTERQIDTLTVVGYMTHNCDASTINHAAHAGFKVEFLADASGSLSYKNQAGSASAEEIHRVFSVVFHSRFASVVSTKEWVDAVNVNQAIERDSIWRSYCRAHI</sequence>
<reference evidence="4" key="1">
    <citation type="submission" date="2017-09" db="EMBL/GenBank/DDBJ databases">
        <title>FDA dAtabase for Regulatory Grade micrObial Sequences (FDA-ARGOS): Supporting development and validation of Infectious Disease Dx tests.</title>
        <authorList>
            <person name="Minogue T."/>
            <person name="Wolcott M."/>
            <person name="Wasieloski L."/>
            <person name="Aguilar W."/>
            <person name="Moore D."/>
            <person name="Tallon L."/>
            <person name="Sadzewicz L."/>
            <person name="Ott S."/>
            <person name="Zhao X."/>
            <person name="Nagaraj S."/>
            <person name="Vavikolanu K."/>
            <person name="Aluvathingal J."/>
            <person name="Nadendla S."/>
            <person name="Sichtig H."/>
        </authorList>
    </citation>
    <scope>NUCLEOTIDE SEQUENCE [LARGE SCALE GENOMIC DNA]</scope>
    <source>
        <strain evidence="4">FDAARGOS_387</strain>
    </source>
</reference>
<name>A0A2C6DD63_9GAMM</name>
<keyword evidence="1 3" id="KW-0378">Hydrolase</keyword>
<dbReference type="PANTHER" id="PTHR43540">
    <property type="entry name" value="PEROXYUREIDOACRYLATE/UREIDOACRYLATE AMIDOHYDROLASE-RELATED"/>
    <property type="match status" value="1"/>
</dbReference>
<organism evidence="3 4">
    <name type="scientific">Budvicia aquatica</name>
    <dbReference type="NCBI Taxonomy" id="82979"/>
    <lineage>
        <taxon>Bacteria</taxon>
        <taxon>Pseudomonadati</taxon>
        <taxon>Pseudomonadota</taxon>
        <taxon>Gammaproteobacteria</taxon>
        <taxon>Enterobacterales</taxon>
        <taxon>Budviciaceae</taxon>
        <taxon>Budvicia</taxon>
    </lineage>
</organism>
<evidence type="ECO:0000259" key="2">
    <source>
        <dbReference type="Pfam" id="PF00857"/>
    </source>
</evidence>
<dbReference type="InterPro" id="IPR000868">
    <property type="entry name" value="Isochorismatase-like_dom"/>
</dbReference>
<dbReference type="RefSeq" id="WP_029093421.1">
    <property type="nucleotide sequence ID" value="NZ_PDDX01000001.1"/>
</dbReference>
<dbReference type="OrthoDB" id="5794853at2"/>
<evidence type="ECO:0000313" key="3">
    <source>
        <dbReference type="EMBL" id="PHI28228.1"/>
    </source>
</evidence>
<evidence type="ECO:0000256" key="1">
    <source>
        <dbReference type="ARBA" id="ARBA00022801"/>
    </source>
</evidence>
<evidence type="ECO:0000313" key="4">
    <source>
        <dbReference type="Proteomes" id="UP000224974"/>
    </source>
</evidence>